<name>A0A0H5CYK2_9RHOB</name>
<proteinExistence type="predicted"/>
<dbReference type="AlphaFoldDB" id="A0A0H5CYK2"/>
<protein>
    <submittedName>
        <fullName evidence="1">Uncharacterized protein</fullName>
    </submittedName>
</protein>
<organism evidence="1 2">
    <name type="scientific">Phaeobacter italicus</name>
    <dbReference type="NCBI Taxonomy" id="481446"/>
    <lineage>
        <taxon>Bacteria</taxon>
        <taxon>Pseudomonadati</taxon>
        <taxon>Pseudomonadota</taxon>
        <taxon>Alphaproteobacteria</taxon>
        <taxon>Rhodobacterales</taxon>
        <taxon>Roseobacteraceae</taxon>
        <taxon>Phaeobacter</taxon>
    </lineage>
</organism>
<reference evidence="2" key="1">
    <citation type="submission" date="2015-05" db="EMBL/GenBank/DDBJ databases">
        <authorList>
            <person name="Rodrigo-Torres Lidia"/>
            <person name="Arahal R.David."/>
        </authorList>
    </citation>
    <scope>NUCLEOTIDE SEQUENCE [LARGE SCALE GENOMIC DNA]</scope>
    <source>
        <strain evidence="2">CECT 7321</strain>
    </source>
</reference>
<evidence type="ECO:0000313" key="2">
    <source>
        <dbReference type="Proteomes" id="UP000043764"/>
    </source>
</evidence>
<accession>A0A0H5CYK2</accession>
<keyword evidence="2" id="KW-1185">Reference proteome</keyword>
<evidence type="ECO:0000313" key="1">
    <source>
        <dbReference type="EMBL" id="CRL10112.1"/>
    </source>
</evidence>
<dbReference type="EMBL" id="CVRL01000012">
    <property type="protein sequence ID" value="CRL10112.1"/>
    <property type="molecule type" value="Genomic_DNA"/>
</dbReference>
<dbReference type="RefSeq" id="WP_165589905.1">
    <property type="nucleotide sequence ID" value="NZ_CVRL01000012.1"/>
</dbReference>
<sequence length="53" mass="6105">MSDFEKIARLRRDLETTRNDLSKRISEDAPDKASLMLLHDRVCRAIKALSGNF</sequence>
<dbReference type="Proteomes" id="UP000043764">
    <property type="component" value="Unassembled WGS sequence"/>
</dbReference>
<gene>
    <name evidence="1" type="ORF">NIT7321_00955</name>
</gene>